<dbReference type="eggNOG" id="COG1024">
    <property type="taxonomic scope" value="Bacteria"/>
</dbReference>
<sequence length="240" mass="26792">MAKTHWRKEGKVAVLTMDDGPNKQDLDFARRMLACLQEIMADAEVSSLVLTSADAKNFSQGVNVEWLLERQQAGDAQTIKQFMYSMNELFKSLLLLPIPSIAVIGGHAYGNGSILACGCDFRFMRADRGYFCFPEINVGIPFLPSMIKYVSRVMPNAYFNELLLSGRPVGGVELEKMGVVTKAIADPELLLSQAIAYAATFEKKRGIFAEMKKRMHAEIIQAMETEDVKHIEALFLMVLD</sequence>
<accession>E1QDI9</accession>
<protein>
    <submittedName>
        <fullName evidence="1">Enoyl-CoA hydratase/isomerase</fullName>
    </submittedName>
</protein>
<evidence type="ECO:0000313" key="1">
    <source>
        <dbReference type="EMBL" id="ADK83508.1"/>
    </source>
</evidence>
<gene>
    <name evidence="1" type="ordered locus">Deba_0129</name>
</gene>
<dbReference type="PANTHER" id="PTHR11941:SF75">
    <property type="entry name" value="ENOYL-COA HYDRATASE_ISOMERASE FAMILY PROTEIN"/>
    <property type="match status" value="1"/>
</dbReference>
<dbReference type="Proteomes" id="UP000009047">
    <property type="component" value="Chromosome"/>
</dbReference>
<dbReference type="SUPFAM" id="SSF52096">
    <property type="entry name" value="ClpP/crotonase"/>
    <property type="match status" value="1"/>
</dbReference>
<evidence type="ECO:0000313" key="2">
    <source>
        <dbReference type="Proteomes" id="UP000009047"/>
    </source>
</evidence>
<dbReference type="InterPro" id="IPR029045">
    <property type="entry name" value="ClpP/crotonase-like_dom_sf"/>
</dbReference>
<dbReference type="RefSeq" id="WP_013256964.1">
    <property type="nucleotide sequence ID" value="NC_014365.1"/>
</dbReference>
<keyword evidence="2" id="KW-1185">Reference proteome</keyword>
<dbReference type="Gene3D" id="3.90.226.10">
    <property type="entry name" value="2-enoyl-CoA Hydratase, Chain A, domain 1"/>
    <property type="match status" value="1"/>
</dbReference>
<dbReference type="Pfam" id="PF00378">
    <property type="entry name" value="ECH_1"/>
    <property type="match status" value="1"/>
</dbReference>
<name>E1QDI9_DESB2</name>
<dbReference type="InterPro" id="IPR001753">
    <property type="entry name" value="Enoyl-CoA_hydra/iso"/>
</dbReference>
<dbReference type="GO" id="GO:0006635">
    <property type="term" value="P:fatty acid beta-oxidation"/>
    <property type="evidence" value="ECO:0007669"/>
    <property type="project" value="TreeGrafter"/>
</dbReference>
<dbReference type="HOGENOM" id="CLU_009834_3_2_7"/>
<dbReference type="CDD" id="cd06558">
    <property type="entry name" value="crotonase-like"/>
    <property type="match status" value="1"/>
</dbReference>
<dbReference type="OrthoDB" id="5365311at2"/>
<dbReference type="KEGG" id="dbr:Deba_0129"/>
<organism evidence="1 2">
    <name type="scientific">Desulfarculus baarsii (strain ATCC 33931 / DSM 2075 / LMG 7858 / VKM B-1802 / 2st14)</name>
    <dbReference type="NCBI Taxonomy" id="644282"/>
    <lineage>
        <taxon>Bacteria</taxon>
        <taxon>Pseudomonadati</taxon>
        <taxon>Thermodesulfobacteriota</taxon>
        <taxon>Desulfarculia</taxon>
        <taxon>Desulfarculales</taxon>
        <taxon>Desulfarculaceae</taxon>
        <taxon>Desulfarculus</taxon>
    </lineage>
</organism>
<proteinExistence type="predicted"/>
<dbReference type="EMBL" id="CP002085">
    <property type="protein sequence ID" value="ADK83508.1"/>
    <property type="molecule type" value="Genomic_DNA"/>
</dbReference>
<dbReference type="STRING" id="644282.Deba_0129"/>
<reference evidence="1 2" key="1">
    <citation type="journal article" date="2010" name="Stand. Genomic Sci.">
        <title>Complete genome sequence of Desulfarculus baarsii type strain (2st14).</title>
        <authorList>
            <person name="Sun H."/>
            <person name="Spring S."/>
            <person name="Lapidus A."/>
            <person name="Davenport K."/>
            <person name="Del Rio T.G."/>
            <person name="Tice H."/>
            <person name="Nolan M."/>
            <person name="Copeland A."/>
            <person name="Cheng J.F."/>
            <person name="Lucas S."/>
            <person name="Tapia R."/>
            <person name="Goodwin L."/>
            <person name="Pitluck S."/>
            <person name="Ivanova N."/>
            <person name="Pagani I."/>
            <person name="Mavromatis K."/>
            <person name="Ovchinnikova G."/>
            <person name="Pati A."/>
            <person name="Chen A."/>
            <person name="Palaniappan K."/>
            <person name="Hauser L."/>
            <person name="Chang Y.J."/>
            <person name="Jeffries C.D."/>
            <person name="Detter J.C."/>
            <person name="Han C."/>
            <person name="Rohde M."/>
            <person name="Brambilla E."/>
            <person name="Goker M."/>
            <person name="Woyke T."/>
            <person name="Bristow J."/>
            <person name="Eisen J.A."/>
            <person name="Markowitz V."/>
            <person name="Hugenholtz P."/>
            <person name="Kyrpides N.C."/>
            <person name="Klenk H.P."/>
            <person name="Land M."/>
        </authorList>
    </citation>
    <scope>NUCLEOTIDE SEQUENCE [LARGE SCALE GENOMIC DNA]</scope>
    <source>
        <strain evidence="2">ATCC 33931 / DSM 2075 / LMG 7858 / VKM B-1802 / 2st14</strain>
    </source>
</reference>
<dbReference type="PANTHER" id="PTHR11941">
    <property type="entry name" value="ENOYL-COA HYDRATASE-RELATED"/>
    <property type="match status" value="1"/>
</dbReference>
<dbReference type="AlphaFoldDB" id="E1QDI9"/>
<dbReference type="GO" id="GO:0004165">
    <property type="term" value="F:delta(3)-delta(2)-enoyl-CoA isomerase activity"/>
    <property type="evidence" value="ECO:0007669"/>
    <property type="project" value="TreeGrafter"/>
</dbReference>